<dbReference type="Pfam" id="PF02655">
    <property type="entry name" value="ATP-grasp_3"/>
    <property type="match status" value="1"/>
</dbReference>
<reference evidence="4" key="1">
    <citation type="journal article" date="2019" name="Int. J. Syst. Evol. Microbiol.">
        <title>The Global Catalogue of Microorganisms (GCM) 10K type strain sequencing project: providing services to taxonomists for standard genome sequencing and annotation.</title>
        <authorList>
            <consortium name="The Broad Institute Genomics Platform"/>
            <consortium name="The Broad Institute Genome Sequencing Center for Infectious Disease"/>
            <person name="Wu L."/>
            <person name="Ma J."/>
        </authorList>
    </citation>
    <scope>NUCLEOTIDE SEQUENCE [LARGE SCALE GENOMIC DNA]</scope>
    <source>
        <strain evidence="4">JCM 18285</strain>
    </source>
</reference>
<dbReference type="Gene3D" id="3.30.470.20">
    <property type="entry name" value="ATP-grasp fold, B domain"/>
    <property type="match status" value="1"/>
</dbReference>
<evidence type="ECO:0000313" key="4">
    <source>
        <dbReference type="Proteomes" id="UP001501302"/>
    </source>
</evidence>
<dbReference type="SUPFAM" id="SSF56059">
    <property type="entry name" value="Glutathione synthetase ATP-binding domain-like"/>
    <property type="match status" value="1"/>
</dbReference>
<name>A0ABP9GHQ5_9FLAO</name>
<dbReference type="NCBIfam" id="NF009404">
    <property type="entry name" value="PRK12767.1-3"/>
    <property type="match status" value="1"/>
</dbReference>
<evidence type="ECO:0000256" key="1">
    <source>
        <dbReference type="PROSITE-ProRule" id="PRU00409"/>
    </source>
</evidence>
<evidence type="ECO:0000259" key="2">
    <source>
        <dbReference type="PROSITE" id="PS50975"/>
    </source>
</evidence>
<dbReference type="Proteomes" id="UP001501302">
    <property type="component" value="Unassembled WGS sequence"/>
</dbReference>
<proteinExistence type="predicted"/>
<dbReference type="InterPro" id="IPR003806">
    <property type="entry name" value="ATP-grasp_PylC-type"/>
</dbReference>
<keyword evidence="4" id="KW-1185">Reference proteome</keyword>
<keyword evidence="1" id="KW-0547">Nucleotide-binding</keyword>
<gene>
    <name evidence="3" type="ORF">GCM10023314_16410</name>
</gene>
<protein>
    <submittedName>
        <fullName evidence="3">ATP-grasp domain-containing protein</fullName>
    </submittedName>
</protein>
<accession>A0ABP9GHQ5</accession>
<comment type="caution">
    <text evidence="3">The sequence shown here is derived from an EMBL/GenBank/DDBJ whole genome shotgun (WGS) entry which is preliminary data.</text>
</comment>
<dbReference type="InterPro" id="IPR048764">
    <property type="entry name" value="PylC_N"/>
</dbReference>
<dbReference type="EMBL" id="BAABJJ010000023">
    <property type="protein sequence ID" value="GAA4944122.1"/>
    <property type="molecule type" value="Genomic_DNA"/>
</dbReference>
<dbReference type="PROSITE" id="PS50975">
    <property type="entry name" value="ATP_GRASP"/>
    <property type="match status" value="1"/>
</dbReference>
<dbReference type="InterPro" id="IPR013815">
    <property type="entry name" value="ATP_grasp_subdomain_1"/>
</dbReference>
<dbReference type="Gene3D" id="3.30.1490.20">
    <property type="entry name" value="ATP-grasp fold, A domain"/>
    <property type="match status" value="1"/>
</dbReference>
<sequence length="348" mass="39934">MKQNILFTCAGRRNYLIDHFKEALNGRGKIIAIDEQCYAPALVDADISYVVPNIYHDNYISILTDIVKKHAVTAIISLNDLELPIISDNKDLFEKNGAKAIISNPTIIDICFDKWKTFNFFKQLNFNVPKTYIDLNKAITDIEKGKLKFPLVLKPRWGSSSINVNYPESLEELKLSYKLQSINNRKKISNKNNLENIEYTVLIQEKLDGTEYGMDILNDFEGNYYGSFAKEKLMMRCGETDIAKSIINVQFENLGKQISKVLKHVVTLDCDVFIVNDKLYILELNPRFGGGYPFSHEAGINIAAIYIEWLYENKDLSKFNKYKENITFSKCDRLVQNFASVVAQIKDD</sequence>
<feature type="domain" description="ATP-grasp" evidence="2">
    <location>
        <begin position="118"/>
        <end position="311"/>
    </location>
</feature>
<dbReference type="InterPro" id="IPR011761">
    <property type="entry name" value="ATP-grasp"/>
</dbReference>
<organism evidence="3 4">
    <name type="scientific">Algibacter agarivorans</name>
    <dbReference type="NCBI Taxonomy" id="1109741"/>
    <lineage>
        <taxon>Bacteria</taxon>
        <taxon>Pseudomonadati</taxon>
        <taxon>Bacteroidota</taxon>
        <taxon>Flavobacteriia</taxon>
        <taxon>Flavobacteriales</taxon>
        <taxon>Flavobacteriaceae</taxon>
        <taxon>Algibacter</taxon>
    </lineage>
</organism>
<dbReference type="Gene3D" id="3.40.50.20">
    <property type="match status" value="1"/>
</dbReference>
<evidence type="ECO:0000313" key="3">
    <source>
        <dbReference type="EMBL" id="GAA4944122.1"/>
    </source>
</evidence>
<dbReference type="Pfam" id="PF21360">
    <property type="entry name" value="PylC-like_N"/>
    <property type="match status" value="1"/>
</dbReference>
<keyword evidence="1" id="KW-0067">ATP-binding</keyword>
<dbReference type="RefSeq" id="WP_345191384.1">
    <property type="nucleotide sequence ID" value="NZ_BAABJJ010000023.1"/>
</dbReference>